<comment type="subcellular location">
    <subcellularLocation>
        <location evidence="1">Cell membrane</location>
        <topology evidence="1">Multi-pass membrane protein</topology>
    </subcellularLocation>
</comment>
<dbReference type="EMBL" id="AWQS01000151">
    <property type="protein sequence ID" value="EWT05062.1"/>
    <property type="molecule type" value="Genomic_DNA"/>
</dbReference>
<dbReference type="RefSeq" id="WP_034718665.1">
    <property type="nucleotide sequence ID" value="NZ_AWQS01000151.1"/>
</dbReference>
<proteinExistence type="predicted"/>
<gene>
    <name evidence="7" type="ORF">N864_07545</name>
</gene>
<dbReference type="AlphaFoldDB" id="W9GIU8"/>
<keyword evidence="8" id="KW-1185">Reference proteome</keyword>
<feature type="transmembrane region" description="Helical" evidence="6">
    <location>
        <begin position="28"/>
        <end position="48"/>
    </location>
</feature>
<evidence type="ECO:0000256" key="5">
    <source>
        <dbReference type="ARBA" id="ARBA00023136"/>
    </source>
</evidence>
<evidence type="ECO:0000256" key="3">
    <source>
        <dbReference type="ARBA" id="ARBA00022692"/>
    </source>
</evidence>
<dbReference type="PANTHER" id="PTHR43370:SF1">
    <property type="entry name" value="GUANOSINE ABC TRANSPORTER PERMEASE PROTEIN NUPQ"/>
    <property type="match status" value="1"/>
</dbReference>
<evidence type="ECO:0000256" key="1">
    <source>
        <dbReference type="ARBA" id="ARBA00004651"/>
    </source>
</evidence>
<feature type="transmembrane region" description="Helical" evidence="6">
    <location>
        <begin position="85"/>
        <end position="106"/>
    </location>
</feature>
<dbReference type="GO" id="GO:0022857">
    <property type="term" value="F:transmembrane transporter activity"/>
    <property type="evidence" value="ECO:0007669"/>
    <property type="project" value="InterPro"/>
</dbReference>
<dbReference type="OrthoDB" id="9792579at2"/>
<evidence type="ECO:0000256" key="2">
    <source>
        <dbReference type="ARBA" id="ARBA00022475"/>
    </source>
</evidence>
<evidence type="ECO:0000313" key="7">
    <source>
        <dbReference type="EMBL" id="EWT05062.1"/>
    </source>
</evidence>
<feature type="transmembrane region" description="Helical" evidence="6">
    <location>
        <begin position="113"/>
        <end position="134"/>
    </location>
</feature>
<evidence type="ECO:0000313" key="8">
    <source>
        <dbReference type="Proteomes" id="UP000019494"/>
    </source>
</evidence>
<dbReference type="Pfam" id="PF02653">
    <property type="entry name" value="BPD_transp_2"/>
    <property type="match status" value="1"/>
</dbReference>
<feature type="transmembrane region" description="Helical" evidence="6">
    <location>
        <begin position="301"/>
        <end position="325"/>
    </location>
</feature>
<keyword evidence="5 6" id="KW-0472">Membrane</keyword>
<keyword evidence="3 6" id="KW-0812">Transmembrane</keyword>
<comment type="caution">
    <text evidence="7">The sequence shown here is derived from an EMBL/GenBank/DDBJ whole genome shotgun (WGS) entry which is preliminary data.</text>
</comment>
<protein>
    <submittedName>
        <fullName evidence="7">ABC transporter permease</fullName>
    </submittedName>
</protein>
<dbReference type="PANTHER" id="PTHR43370">
    <property type="entry name" value="SUGAR ABC TRANSPORTER INTEGRAL MEMBRANE PROTEIN-RELATED"/>
    <property type="match status" value="1"/>
</dbReference>
<dbReference type="Proteomes" id="UP000019494">
    <property type="component" value="Unassembled WGS sequence"/>
</dbReference>
<feature type="transmembrane region" description="Helical" evidence="6">
    <location>
        <begin position="337"/>
        <end position="354"/>
    </location>
</feature>
<dbReference type="CDD" id="cd06580">
    <property type="entry name" value="TM_PBP1_transp_TpRbsC_like"/>
    <property type="match status" value="1"/>
</dbReference>
<feature type="transmembrane region" description="Helical" evidence="6">
    <location>
        <begin position="60"/>
        <end position="79"/>
    </location>
</feature>
<keyword evidence="2" id="KW-1003">Cell membrane</keyword>
<sequence length="428" mass="44440">MSISSDTVTRTRADESETLPSRWRRSTLLRAAVYAVGGLVVLSLVRVITGANDIDSSGALAAALALAAPIALAGLGGLWSERAGIVNIGLEGMMILGTWGGAFFAYHYGAWMGVLGAILLGAIGGAIHALATVIFGVDHIVSGVAINTLGAGAAAYLAARTFTGLPGGGPTQSPGLPDLPTVTIGPLADWLGNLEKGGTFLVADIASALRALVYHLSVLTIIVALLFVLTAWILWRTGFGLRLRSCGEAPTAAETLGVNVYRYKFVATVISGGLAGLGGGFLALVASGLYRDGQTGGRGFIGLAAMIFGNWRPGGLAGGAALFGYTDAINLRGGDDVIRAYLLPVAVFLLLWGVWQLRRRKQGKPITGVVSVIMALVVGAWFALMKAMPSEITQMTPYIATLLVLAFASQRLRMPKADGLIYRKGEAS</sequence>
<keyword evidence="4 6" id="KW-1133">Transmembrane helix</keyword>
<accession>W9GIU8</accession>
<dbReference type="InterPro" id="IPR001851">
    <property type="entry name" value="ABC_transp_permease"/>
</dbReference>
<feature type="transmembrane region" description="Helical" evidence="6">
    <location>
        <begin position="366"/>
        <end position="384"/>
    </location>
</feature>
<dbReference type="PATRIC" id="fig|584657.3.peg.3049"/>
<evidence type="ECO:0000256" key="6">
    <source>
        <dbReference type="SAM" id="Phobius"/>
    </source>
</evidence>
<dbReference type="GO" id="GO:0005886">
    <property type="term" value="C:plasma membrane"/>
    <property type="evidence" value="ECO:0007669"/>
    <property type="project" value="UniProtKB-SubCell"/>
</dbReference>
<feature type="transmembrane region" description="Helical" evidence="6">
    <location>
        <begin position="265"/>
        <end position="289"/>
    </location>
</feature>
<feature type="transmembrane region" description="Helical" evidence="6">
    <location>
        <begin position="396"/>
        <end position="414"/>
    </location>
</feature>
<organism evidence="7 8">
    <name type="scientific">Intrasporangium chromatireducens Q5-1</name>
    <dbReference type="NCBI Taxonomy" id="584657"/>
    <lineage>
        <taxon>Bacteria</taxon>
        <taxon>Bacillati</taxon>
        <taxon>Actinomycetota</taxon>
        <taxon>Actinomycetes</taxon>
        <taxon>Micrococcales</taxon>
        <taxon>Intrasporangiaceae</taxon>
        <taxon>Intrasporangium</taxon>
    </lineage>
</organism>
<reference evidence="8" key="1">
    <citation type="submission" date="2013-08" db="EMBL/GenBank/DDBJ databases">
        <title>Intrasporangium oryzae NRRL B-24470.</title>
        <authorList>
            <person name="Liu H."/>
            <person name="Wang G."/>
        </authorList>
    </citation>
    <scope>NUCLEOTIDE SEQUENCE [LARGE SCALE GENOMIC DNA]</scope>
    <source>
        <strain evidence="8">Q5-1</strain>
    </source>
</reference>
<name>W9GIU8_9MICO</name>
<feature type="transmembrane region" description="Helical" evidence="6">
    <location>
        <begin position="212"/>
        <end position="235"/>
    </location>
</feature>
<evidence type="ECO:0000256" key="4">
    <source>
        <dbReference type="ARBA" id="ARBA00022989"/>
    </source>
</evidence>